<feature type="region of interest" description="Disordered" evidence="1">
    <location>
        <begin position="1"/>
        <end position="72"/>
    </location>
</feature>
<feature type="compositionally biased region" description="Basic and acidic residues" evidence="1">
    <location>
        <begin position="21"/>
        <end position="47"/>
    </location>
</feature>
<comment type="caution">
    <text evidence="2">The sequence shown here is derived from an EMBL/GenBank/DDBJ whole genome shotgun (WGS) entry which is preliminary data.</text>
</comment>
<dbReference type="EMBL" id="JBHMCE010000015">
    <property type="protein sequence ID" value="MFB9532910.1"/>
    <property type="molecule type" value="Genomic_DNA"/>
</dbReference>
<accession>A0ABV5QBP9</accession>
<evidence type="ECO:0000256" key="1">
    <source>
        <dbReference type="SAM" id="MobiDB-lite"/>
    </source>
</evidence>
<name>A0ABV5QBP9_9ACTN</name>
<dbReference type="Proteomes" id="UP001589646">
    <property type="component" value="Unassembled WGS sequence"/>
</dbReference>
<dbReference type="RefSeq" id="WP_346121411.1">
    <property type="nucleotide sequence ID" value="NZ_BAAAXC010000012.1"/>
</dbReference>
<keyword evidence="3" id="KW-1185">Reference proteome</keyword>
<reference evidence="2 3" key="1">
    <citation type="submission" date="2024-09" db="EMBL/GenBank/DDBJ databases">
        <authorList>
            <person name="Sun Q."/>
            <person name="Mori K."/>
        </authorList>
    </citation>
    <scope>NUCLEOTIDE SEQUENCE [LARGE SCALE GENOMIC DNA]</scope>
    <source>
        <strain evidence="2 3">JCM 3323</strain>
    </source>
</reference>
<gene>
    <name evidence="2" type="ORF">ACFFRN_40450</name>
</gene>
<proteinExistence type="predicted"/>
<protein>
    <submittedName>
        <fullName evidence="2">Uncharacterized protein</fullName>
    </submittedName>
</protein>
<evidence type="ECO:0000313" key="2">
    <source>
        <dbReference type="EMBL" id="MFB9532910.1"/>
    </source>
</evidence>
<evidence type="ECO:0000313" key="3">
    <source>
        <dbReference type="Proteomes" id="UP001589646"/>
    </source>
</evidence>
<sequence length="86" mass="9349">MTSRADAPRGSLTVWLQPTDAPKRDKNRNHPDLHVPDGGDVDAEAKRPSHGRPGGETFLGFNGRHRRGASSRTRCGDVVGAVLRRP</sequence>
<organism evidence="2 3">
    <name type="scientific">Nonomuraea roseola</name>
    <dbReference type="NCBI Taxonomy" id="46179"/>
    <lineage>
        <taxon>Bacteria</taxon>
        <taxon>Bacillati</taxon>
        <taxon>Actinomycetota</taxon>
        <taxon>Actinomycetes</taxon>
        <taxon>Streptosporangiales</taxon>
        <taxon>Streptosporangiaceae</taxon>
        <taxon>Nonomuraea</taxon>
    </lineage>
</organism>